<proteinExistence type="inferred from homology"/>
<evidence type="ECO:0000313" key="3">
    <source>
        <dbReference type="EMBL" id="OJT09389.1"/>
    </source>
</evidence>
<evidence type="ECO:0000256" key="1">
    <source>
        <dbReference type="ARBA" id="ARBA00010954"/>
    </source>
</evidence>
<feature type="region of interest" description="Disordered" evidence="2">
    <location>
        <begin position="691"/>
        <end position="719"/>
    </location>
</feature>
<organism evidence="3 4">
    <name type="scientific">Trametes pubescens</name>
    <name type="common">White-rot fungus</name>
    <dbReference type="NCBI Taxonomy" id="154538"/>
    <lineage>
        <taxon>Eukaryota</taxon>
        <taxon>Fungi</taxon>
        <taxon>Dikarya</taxon>
        <taxon>Basidiomycota</taxon>
        <taxon>Agaricomycotina</taxon>
        <taxon>Agaricomycetes</taxon>
        <taxon>Polyporales</taxon>
        <taxon>Polyporaceae</taxon>
        <taxon>Trametes</taxon>
    </lineage>
</organism>
<gene>
    <name evidence="3" type="ORF">TRAPUB_14137</name>
</gene>
<accession>A0A1M2VP59</accession>
<evidence type="ECO:0000313" key="4">
    <source>
        <dbReference type="Proteomes" id="UP000184267"/>
    </source>
</evidence>
<comment type="similarity">
    <text evidence="1">Belongs to the TCP11 family.</text>
</comment>
<dbReference type="Proteomes" id="UP000184267">
    <property type="component" value="Unassembled WGS sequence"/>
</dbReference>
<comment type="caution">
    <text evidence="3">The sequence shown here is derived from an EMBL/GenBank/DDBJ whole genome shotgun (WGS) entry which is preliminary data.</text>
</comment>
<feature type="region of interest" description="Disordered" evidence="2">
    <location>
        <begin position="597"/>
        <end position="632"/>
    </location>
</feature>
<feature type="region of interest" description="Disordered" evidence="2">
    <location>
        <begin position="86"/>
        <end position="146"/>
    </location>
</feature>
<dbReference type="EMBL" id="MNAD01000923">
    <property type="protein sequence ID" value="OJT09389.1"/>
    <property type="molecule type" value="Genomic_DNA"/>
</dbReference>
<dbReference type="Pfam" id="PF05794">
    <property type="entry name" value="Tcp11"/>
    <property type="match status" value="1"/>
</dbReference>
<reference evidence="3 4" key="1">
    <citation type="submission" date="2016-10" db="EMBL/GenBank/DDBJ databases">
        <title>Genome sequence of the basidiomycete white-rot fungus Trametes pubescens.</title>
        <authorList>
            <person name="Makela M.R."/>
            <person name="Granchi Z."/>
            <person name="Peng M."/>
            <person name="De Vries R.P."/>
            <person name="Grigoriev I."/>
            <person name="Riley R."/>
            <person name="Hilden K."/>
        </authorList>
    </citation>
    <scope>NUCLEOTIDE SEQUENCE [LARGE SCALE GENOMIC DNA]</scope>
    <source>
        <strain evidence="3 4">FBCC735</strain>
    </source>
</reference>
<evidence type="ECO:0000256" key="2">
    <source>
        <dbReference type="SAM" id="MobiDB-lite"/>
    </source>
</evidence>
<sequence>MEQLVSKLQFQARAHPANSVLKRALLELQYLLNGARRNTPDVEETFKALRRDLDVLATEGIWEPSREDEDSLVRLRQKLGLVPEDSAHEGHNHIDTIENVHTSHRAPSTERAKSVERARKPDYHSKSPPHSPGKPNGQDNPIVQLPPIQTPLLPVQTTAPTVLPLELVQELNHTFFLHLLATDPERVLPPGKSLLSTMTSPRAQAREGEVPKLEGRVHDMVHKAFWEDALKTLSDPSPAVQLPRLKALYADLLVALKPLLSRSHPILVTLSSPLSPTSAPLRSGIMHLREILAALRERCAPARDAHIDQLIAKVDEPSQMASVAELAQLIVDIARAILELTEAMKDDLSQFVLGEMDEKDLKAVITQQAMLREKTLVLQLWPPSRIEPAWKTWLDGLQTALFPNAYSIQSPHHRWVYRLVQALGAGSPVVCPLPIIRIPGSGASQEEEVHGAEKPPNALPPPFFVPCPSLLVAQNYLQALVIAASLRSLVRLPPRFASSRDADDGLSFMERVWTLLKSSLDEEPTDGEGQTKIINLEDEVVRVRRACADAEHPCTPEEEGRLRTAVDRTLHPTDPVFLLLQKRLVQGLATWLVSVSSHSDEHGSGPASRATSPTPIHMRTGRDRPGKRPRLHLGLDDPKSVFVGWERERARPPAIKGFEDEVLVREVWETFKKIGAVVDWTDTIWQDLIETGEVGGPSRPPSRAKGDLSREKSPAPADR</sequence>
<dbReference type="OMA" id="MNTHEAD"/>
<dbReference type="STRING" id="154538.A0A1M2VP59"/>
<dbReference type="OrthoDB" id="276323at2759"/>
<dbReference type="AlphaFoldDB" id="A0A1M2VP59"/>
<name>A0A1M2VP59_TRAPU</name>
<feature type="compositionally biased region" description="Basic and acidic residues" evidence="2">
    <location>
        <begin position="704"/>
        <end position="719"/>
    </location>
</feature>
<feature type="compositionally biased region" description="Basic and acidic residues" evidence="2">
    <location>
        <begin position="86"/>
        <end position="98"/>
    </location>
</feature>
<feature type="compositionally biased region" description="Basic and acidic residues" evidence="2">
    <location>
        <begin position="107"/>
        <end position="125"/>
    </location>
</feature>
<dbReference type="InterPro" id="IPR008862">
    <property type="entry name" value="Tcp11"/>
</dbReference>
<keyword evidence="4" id="KW-1185">Reference proteome</keyword>
<protein>
    <submittedName>
        <fullName evidence="3">Uncharacterized protein</fullName>
    </submittedName>
</protein>